<evidence type="ECO:0000256" key="2">
    <source>
        <dbReference type="ARBA" id="ARBA00022801"/>
    </source>
</evidence>
<keyword evidence="3" id="KW-0326">Glycosidase</keyword>
<dbReference type="GO" id="GO:0016787">
    <property type="term" value="F:hydrolase activity"/>
    <property type="evidence" value="ECO:0007669"/>
    <property type="project" value="UniProtKB-KW"/>
</dbReference>
<evidence type="ECO:0000256" key="1">
    <source>
        <dbReference type="ARBA" id="ARBA00009209"/>
    </source>
</evidence>
<dbReference type="RefSeq" id="WP_259507124.1">
    <property type="nucleotide sequence ID" value="NZ_JANLCM010000001.1"/>
</dbReference>
<dbReference type="PRINTS" id="PR00735">
    <property type="entry name" value="GLHYDRLASE8"/>
</dbReference>
<comment type="similarity">
    <text evidence="1">Belongs to the glycosyl hydrolase 8 (cellulase D) family.</text>
</comment>
<evidence type="ECO:0000313" key="5">
    <source>
        <dbReference type="EMBL" id="MCS5718322.1"/>
    </source>
</evidence>
<gene>
    <name evidence="5" type="ORF">N1027_09235</name>
</gene>
<comment type="caution">
    <text evidence="5">The sequence shown here is derived from an EMBL/GenBank/DDBJ whole genome shotgun (WGS) entry which is preliminary data.</text>
</comment>
<evidence type="ECO:0000256" key="3">
    <source>
        <dbReference type="ARBA" id="ARBA00023295"/>
    </source>
</evidence>
<reference evidence="5" key="1">
    <citation type="submission" date="2022-08" db="EMBL/GenBank/DDBJ databases">
        <authorList>
            <person name="Deng Y."/>
            <person name="Han X.-F."/>
            <person name="Zhang Y.-Q."/>
        </authorList>
    </citation>
    <scope>NUCLEOTIDE SEQUENCE</scope>
    <source>
        <strain evidence="5">CPCC 205763</strain>
    </source>
</reference>
<feature type="signal peptide" evidence="4">
    <location>
        <begin position="1"/>
        <end position="21"/>
    </location>
</feature>
<evidence type="ECO:0000313" key="6">
    <source>
        <dbReference type="Proteomes" id="UP001165584"/>
    </source>
</evidence>
<sequence length="713" mass="72938">MATIALLAASLSVASATPVQAAEEATRPFGSHLVELAPGAALPPRGEAAADADTASAYSAWKSRYVKAGCGTDRYYVDASTSTASMVVSEGQGYGMVITALMAGEDPAARTVFDGLYRYVDDHPSEVDPALMAWHQGADCASIPGDAGSATDGDLDVAFGLLLADTQWGSTGAVDYLAEATTMIEAIERSDFNPQTHLPLLGDWPAPGDAFWFATRTSDLMIDHFRAFADATGDSFWTDAIAASGALVTTLQGSYSPATGLLPDFVVDTDTTPRPAPPQFLESAFDGDFSWNACRTPWRLAAGALVAGDPASLAAADRMRDWVVQATAADPAAVRAGYRLDGTPLVSYGDLAFLAPMAAVAAPHLDAQEWVDRAWSSLRTAPSGGYYADSIRLQVMLLVSNNSWLPAAHAATGVERIGGADRFAVSAAVSAANFAPATATVYVASGEVFPDALSASAAAGAAGGPVVLVRKNEIPPPVAAELGRLQPHRIVVLGGENTVSAAVATRLRDYAVTVDRIGGADRFAVSAAISADAFDPGLKLVYVASGEVFPDALAGSAAAGHEDAPVLLVRKDGIPTPVANELARLDPDGIVLLGGVNSVSTTTRDALAGMAPVTRIAGTDRFAVAAAISAGAFEGPAFGTIFVASGQNYPDALSGAAAAIGRAAPVLLVTRDTVPAAVAAELDRLAPHRIVLLGGPNSVSDAVAATLAAHLSP</sequence>
<dbReference type="Proteomes" id="UP001165584">
    <property type="component" value="Unassembled WGS sequence"/>
</dbReference>
<dbReference type="SUPFAM" id="SSF48208">
    <property type="entry name" value="Six-hairpin glycosidases"/>
    <property type="match status" value="1"/>
</dbReference>
<dbReference type="InterPro" id="IPR002037">
    <property type="entry name" value="Glyco_hydro_8"/>
</dbReference>
<keyword evidence="4" id="KW-0732">Signal</keyword>
<organism evidence="5 6">
    <name type="scientific">Herbiconiux aconitum</name>
    <dbReference type="NCBI Taxonomy" id="2970913"/>
    <lineage>
        <taxon>Bacteria</taxon>
        <taxon>Bacillati</taxon>
        <taxon>Actinomycetota</taxon>
        <taxon>Actinomycetes</taxon>
        <taxon>Micrococcales</taxon>
        <taxon>Microbacteriaceae</taxon>
        <taxon>Herbiconiux</taxon>
    </lineage>
</organism>
<dbReference type="InterPro" id="IPR012341">
    <property type="entry name" value="6hp_glycosidase-like_sf"/>
</dbReference>
<evidence type="ECO:0000256" key="4">
    <source>
        <dbReference type="SAM" id="SignalP"/>
    </source>
</evidence>
<dbReference type="InterPro" id="IPR007253">
    <property type="entry name" value="Cell_wall-bd_2"/>
</dbReference>
<dbReference type="PANTHER" id="PTHR30032:SF4">
    <property type="entry name" value="AMIDASE ENHANCER"/>
    <property type="match status" value="1"/>
</dbReference>
<dbReference type="Gene3D" id="1.50.10.10">
    <property type="match status" value="1"/>
</dbReference>
<keyword evidence="2 5" id="KW-0378">Hydrolase</keyword>
<name>A0ABT2GRX6_9MICO</name>
<dbReference type="InterPro" id="IPR008928">
    <property type="entry name" value="6-hairpin_glycosidase_sf"/>
</dbReference>
<accession>A0ABT2GRX6</accession>
<protein>
    <submittedName>
        <fullName evidence="5">Glycosyl hydrolase family 8</fullName>
    </submittedName>
</protein>
<dbReference type="PANTHER" id="PTHR30032">
    <property type="entry name" value="N-ACETYLMURAMOYL-L-ALANINE AMIDASE-RELATED"/>
    <property type="match status" value="1"/>
</dbReference>
<dbReference type="Pfam" id="PF01270">
    <property type="entry name" value="Glyco_hydro_8"/>
    <property type="match status" value="1"/>
</dbReference>
<dbReference type="InterPro" id="IPR051922">
    <property type="entry name" value="Bact_Sporulation_Assoc"/>
</dbReference>
<keyword evidence="6" id="KW-1185">Reference proteome</keyword>
<dbReference type="EMBL" id="JANLCM010000001">
    <property type="protein sequence ID" value="MCS5718322.1"/>
    <property type="molecule type" value="Genomic_DNA"/>
</dbReference>
<feature type="chain" id="PRO_5047097207" evidence="4">
    <location>
        <begin position="22"/>
        <end position="713"/>
    </location>
</feature>
<dbReference type="Pfam" id="PF04122">
    <property type="entry name" value="CW_binding_2"/>
    <property type="match status" value="3"/>
</dbReference>
<proteinExistence type="inferred from homology"/>